<dbReference type="Pfam" id="PF13185">
    <property type="entry name" value="GAF_2"/>
    <property type="match status" value="1"/>
</dbReference>
<feature type="domain" description="GGDEF" evidence="1">
    <location>
        <begin position="201"/>
        <end position="336"/>
    </location>
</feature>
<protein>
    <submittedName>
        <fullName evidence="2">GGDEF domain-containing protein</fullName>
    </submittedName>
</protein>
<sequence length="340" mass="36885">MPSREALLRIIEIHSQVAQLGLDLAGVMSLSVHGTLELVDADGAAIELAEGEDLVYRAVAGAASHQLGVRVRRDGSLSGTCLRQGIPLICEDVESDSRVDLEACRRVGLRSMVVLPLSHQGTPVGVLKAFSARTRNFGNREVEVLSLMSKVLGAAMYWATRYGRDDLFHRATHDDMTGLANRSLFMDRLRHATAEVERGDPPIAVLLLDMDGLKLINDSLGHAAGDAALIEFSRRLAAATRESDTVARLGGDEFAVLLTHAGSAATLETTLDRIQAAVEGPFGYLDRVLRLRASMGASRCPEDWRDATALMECADMRMYEAKRTRQGRDRTGPAPLDPPC</sequence>
<organism evidence="2 3">
    <name type="scientific">Roseateles chitinivorans</name>
    <dbReference type="NCBI Taxonomy" id="2917965"/>
    <lineage>
        <taxon>Bacteria</taxon>
        <taxon>Pseudomonadati</taxon>
        <taxon>Pseudomonadota</taxon>
        <taxon>Betaproteobacteria</taxon>
        <taxon>Burkholderiales</taxon>
        <taxon>Sphaerotilaceae</taxon>
        <taxon>Roseateles</taxon>
    </lineage>
</organism>
<dbReference type="CDD" id="cd01949">
    <property type="entry name" value="GGDEF"/>
    <property type="match status" value="1"/>
</dbReference>
<dbReference type="EMBL" id="PEOG01000016">
    <property type="protein sequence ID" value="PIM53768.1"/>
    <property type="molecule type" value="Genomic_DNA"/>
</dbReference>
<dbReference type="InterPro" id="IPR000160">
    <property type="entry name" value="GGDEF_dom"/>
</dbReference>
<dbReference type="PANTHER" id="PTHR46663">
    <property type="entry name" value="DIGUANYLATE CYCLASE DGCT-RELATED"/>
    <property type="match status" value="1"/>
</dbReference>
<name>A0A2G9CBF4_9BURK</name>
<dbReference type="AlphaFoldDB" id="A0A2G9CBF4"/>
<dbReference type="PANTHER" id="PTHR46663:SF3">
    <property type="entry name" value="SLL0267 PROTEIN"/>
    <property type="match status" value="1"/>
</dbReference>
<evidence type="ECO:0000313" key="2">
    <source>
        <dbReference type="EMBL" id="PIM53768.1"/>
    </source>
</evidence>
<dbReference type="InterPro" id="IPR003018">
    <property type="entry name" value="GAF"/>
</dbReference>
<dbReference type="OrthoDB" id="9812260at2"/>
<dbReference type="InterPro" id="IPR029016">
    <property type="entry name" value="GAF-like_dom_sf"/>
</dbReference>
<keyword evidence="3" id="KW-1185">Reference proteome</keyword>
<dbReference type="PROSITE" id="PS50887">
    <property type="entry name" value="GGDEF"/>
    <property type="match status" value="1"/>
</dbReference>
<dbReference type="InterPro" id="IPR029787">
    <property type="entry name" value="Nucleotide_cyclase"/>
</dbReference>
<dbReference type="RefSeq" id="WP_099860864.1">
    <property type="nucleotide sequence ID" value="NZ_PEOG01000016.1"/>
</dbReference>
<dbReference type="SMART" id="SM00065">
    <property type="entry name" value="GAF"/>
    <property type="match status" value="1"/>
</dbReference>
<accession>A0A2G9CBF4</accession>
<dbReference type="SMART" id="SM00267">
    <property type="entry name" value="GGDEF"/>
    <property type="match status" value="1"/>
</dbReference>
<dbReference type="NCBIfam" id="TIGR00254">
    <property type="entry name" value="GGDEF"/>
    <property type="match status" value="1"/>
</dbReference>
<proteinExistence type="predicted"/>
<dbReference type="Pfam" id="PF00990">
    <property type="entry name" value="GGDEF"/>
    <property type="match status" value="1"/>
</dbReference>
<dbReference type="Proteomes" id="UP000231501">
    <property type="component" value="Unassembled WGS sequence"/>
</dbReference>
<dbReference type="InterPro" id="IPR043128">
    <property type="entry name" value="Rev_trsase/Diguanyl_cyclase"/>
</dbReference>
<evidence type="ECO:0000259" key="1">
    <source>
        <dbReference type="PROSITE" id="PS50887"/>
    </source>
</evidence>
<reference evidence="2 3" key="1">
    <citation type="submission" date="2017-11" db="EMBL/GenBank/DDBJ databases">
        <title>Draft genome sequence of Mitsuaria sp. HWN-4.</title>
        <authorList>
            <person name="Gundlapally S.R."/>
        </authorList>
    </citation>
    <scope>NUCLEOTIDE SEQUENCE [LARGE SCALE GENOMIC DNA]</scope>
    <source>
        <strain evidence="2 3">HWN-4</strain>
    </source>
</reference>
<dbReference type="Gene3D" id="3.30.450.40">
    <property type="match status" value="1"/>
</dbReference>
<gene>
    <name evidence="2" type="ORF">CS062_07400</name>
</gene>
<evidence type="ECO:0000313" key="3">
    <source>
        <dbReference type="Proteomes" id="UP000231501"/>
    </source>
</evidence>
<dbReference type="Gene3D" id="3.30.70.270">
    <property type="match status" value="1"/>
</dbReference>
<comment type="caution">
    <text evidence="2">The sequence shown here is derived from an EMBL/GenBank/DDBJ whole genome shotgun (WGS) entry which is preliminary data.</text>
</comment>
<dbReference type="InterPro" id="IPR052163">
    <property type="entry name" value="DGC-Regulatory_Protein"/>
</dbReference>
<dbReference type="SUPFAM" id="SSF55781">
    <property type="entry name" value="GAF domain-like"/>
    <property type="match status" value="1"/>
</dbReference>
<dbReference type="SUPFAM" id="SSF55073">
    <property type="entry name" value="Nucleotide cyclase"/>
    <property type="match status" value="1"/>
</dbReference>